<keyword evidence="2" id="KW-1185">Reference proteome</keyword>
<protein>
    <submittedName>
        <fullName evidence="1">Unnamed protein product</fullName>
    </submittedName>
</protein>
<evidence type="ECO:0000313" key="1">
    <source>
        <dbReference type="EMBL" id="GMF03901.1"/>
    </source>
</evidence>
<comment type="caution">
    <text evidence="1">The sequence shown here is derived from an EMBL/GenBank/DDBJ whole genome shotgun (WGS) entry which is preliminary data.</text>
</comment>
<dbReference type="Proteomes" id="UP001165064">
    <property type="component" value="Unassembled WGS sequence"/>
</dbReference>
<proteinExistence type="predicted"/>
<gene>
    <name evidence="1" type="ORF">Amon02_001195200</name>
</gene>
<sequence length="130" mass="14779">MLLLVSLITDLVYIPPQDAALVTSANASALTVAAAALDPHLNLNRFLFELSWKDKEFVDFIPAFNQFDPLLPQNIKNFPMDVDMSDSAYLNFVWTLAYKTKFFYHLPLQSDETTSELLDNLFKLANLLHP</sequence>
<evidence type="ECO:0000313" key="2">
    <source>
        <dbReference type="Proteomes" id="UP001165064"/>
    </source>
</evidence>
<reference evidence="1" key="1">
    <citation type="submission" date="2023-04" db="EMBL/GenBank/DDBJ databases">
        <title>Ambrosiozyma monospora NBRC 10751.</title>
        <authorList>
            <person name="Ichikawa N."/>
            <person name="Sato H."/>
            <person name="Tonouchi N."/>
        </authorList>
    </citation>
    <scope>NUCLEOTIDE SEQUENCE</scope>
    <source>
        <strain evidence="1">NBRC 10751</strain>
    </source>
</reference>
<dbReference type="EMBL" id="BSXS01013346">
    <property type="protein sequence ID" value="GMF03901.1"/>
    <property type="molecule type" value="Genomic_DNA"/>
</dbReference>
<organism evidence="1 2">
    <name type="scientific">Ambrosiozyma monospora</name>
    <name type="common">Yeast</name>
    <name type="synonym">Endomycopsis monosporus</name>
    <dbReference type="NCBI Taxonomy" id="43982"/>
    <lineage>
        <taxon>Eukaryota</taxon>
        <taxon>Fungi</taxon>
        <taxon>Dikarya</taxon>
        <taxon>Ascomycota</taxon>
        <taxon>Saccharomycotina</taxon>
        <taxon>Pichiomycetes</taxon>
        <taxon>Pichiales</taxon>
        <taxon>Pichiaceae</taxon>
        <taxon>Ambrosiozyma</taxon>
    </lineage>
</organism>
<accession>A0ACB5U813</accession>
<name>A0ACB5U813_AMBMO</name>